<dbReference type="SMART" id="SM00220">
    <property type="entry name" value="S_TKc"/>
    <property type="match status" value="1"/>
</dbReference>
<feature type="domain" description="Protein kinase" evidence="19">
    <location>
        <begin position="963"/>
        <end position="1233"/>
    </location>
</feature>
<dbReference type="Pfam" id="PF00108">
    <property type="entry name" value="Thiolase_N"/>
    <property type="match status" value="1"/>
</dbReference>
<keyword evidence="11 17" id="KW-0067">ATP-binding</keyword>
<dbReference type="InterPro" id="IPR008271">
    <property type="entry name" value="Ser/Thr_kinase_AS"/>
</dbReference>
<evidence type="ECO:0000256" key="9">
    <source>
        <dbReference type="ARBA" id="ARBA00022741"/>
    </source>
</evidence>
<dbReference type="PANTHER" id="PTHR43853">
    <property type="entry name" value="3-KETOACYL-COA THIOLASE, PEROXISOMAL"/>
    <property type="match status" value="1"/>
</dbReference>
<dbReference type="InterPro" id="IPR017441">
    <property type="entry name" value="Protein_kinase_ATP_BS"/>
</dbReference>
<keyword evidence="9 17" id="KW-0547">Nucleotide-binding</keyword>
<dbReference type="SUPFAM" id="SSF56112">
    <property type="entry name" value="Protein kinase-like (PK-like)"/>
    <property type="match status" value="1"/>
</dbReference>
<dbReference type="InterPro" id="IPR020610">
    <property type="entry name" value="Thiolase_AS"/>
</dbReference>
<dbReference type="PANTHER" id="PTHR43853:SF15">
    <property type="entry name" value="3-KETOACYL-COA THIOLASE 5, PEROXISOMAL"/>
    <property type="match status" value="1"/>
</dbReference>
<dbReference type="FunFam" id="3.30.200.20:FF:000081">
    <property type="entry name" value="Octicosapeptide/phox/Bem1p domain kinase superfamily protein"/>
    <property type="match status" value="1"/>
</dbReference>
<keyword evidence="5" id="KW-0963">Cytoplasm</keyword>
<evidence type="ECO:0000256" key="16">
    <source>
        <dbReference type="ARBA" id="ARBA00024073"/>
    </source>
</evidence>
<evidence type="ECO:0000256" key="12">
    <source>
        <dbReference type="ARBA" id="ARBA00022946"/>
    </source>
</evidence>
<keyword evidence="8" id="KW-0808">Transferase</keyword>
<dbReference type="InterPro" id="IPR020616">
    <property type="entry name" value="Thiolase_N"/>
</dbReference>
<evidence type="ECO:0000256" key="13">
    <source>
        <dbReference type="ARBA" id="ARBA00023140"/>
    </source>
</evidence>
<dbReference type="CDD" id="cd00751">
    <property type="entry name" value="thiolase"/>
    <property type="match status" value="1"/>
</dbReference>
<dbReference type="EMBL" id="JACGWL010000002">
    <property type="protein sequence ID" value="KAK4408206.1"/>
    <property type="molecule type" value="Genomic_DNA"/>
</dbReference>
<dbReference type="Pfam" id="PF02803">
    <property type="entry name" value="Thiolase_C"/>
    <property type="match status" value="1"/>
</dbReference>
<keyword evidence="7" id="KW-0597">Phosphoprotein</keyword>
<evidence type="ECO:0000256" key="7">
    <source>
        <dbReference type="ARBA" id="ARBA00022553"/>
    </source>
</evidence>
<gene>
    <name evidence="20" type="ORF">Sango_0401600</name>
</gene>
<feature type="region of interest" description="Disordered" evidence="18">
    <location>
        <begin position="556"/>
        <end position="578"/>
    </location>
</feature>
<reference evidence="20" key="2">
    <citation type="journal article" date="2024" name="Plant">
        <title>Genomic evolution and insights into agronomic trait innovations of Sesamum species.</title>
        <authorList>
            <person name="Miao H."/>
            <person name="Wang L."/>
            <person name="Qu L."/>
            <person name="Liu H."/>
            <person name="Sun Y."/>
            <person name="Le M."/>
            <person name="Wang Q."/>
            <person name="Wei S."/>
            <person name="Zheng Y."/>
            <person name="Lin W."/>
            <person name="Duan Y."/>
            <person name="Cao H."/>
            <person name="Xiong S."/>
            <person name="Wang X."/>
            <person name="Wei L."/>
            <person name="Li C."/>
            <person name="Ma Q."/>
            <person name="Ju M."/>
            <person name="Zhao R."/>
            <person name="Li G."/>
            <person name="Mu C."/>
            <person name="Tian Q."/>
            <person name="Mei H."/>
            <person name="Zhang T."/>
            <person name="Gao T."/>
            <person name="Zhang H."/>
        </authorList>
    </citation>
    <scope>NUCLEOTIDE SEQUENCE</scope>
    <source>
        <strain evidence="20">K16</strain>
    </source>
</reference>
<evidence type="ECO:0000256" key="3">
    <source>
        <dbReference type="ARBA" id="ARBA00004872"/>
    </source>
</evidence>
<dbReference type="SUPFAM" id="SSF53901">
    <property type="entry name" value="Thiolase-like"/>
    <property type="match status" value="2"/>
</dbReference>
<dbReference type="InterPro" id="IPR000270">
    <property type="entry name" value="PB1_dom"/>
</dbReference>
<dbReference type="PROSITE" id="PS00099">
    <property type="entry name" value="THIOLASE_3"/>
    <property type="match status" value="1"/>
</dbReference>
<evidence type="ECO:0000256" key="15">
    <source>
        <dbReference type="ARBA" id="ARBA00023315"/>
    </source>
</evidence>
<evidence type="ECO:0000256" key="14">
    <source>
        <dbReference type="ARBA" id="ARBA00023294"/>
    </source>
</evidence>
<evidence type="ECO:0000256" key="2">
    <source>
        <dbReference type="ARBA" id="ARBA00004496"/>
    </source>
</evidence>
<dbReference type="FunFam" id="1.10.510.10:FF:000142">
    <property type="entry name" value="Octicosapeptide/phox/Bem1p domain kinase superfamily protein"/>
    <property type="match status" value="1"/>
</dbReference>
<dbReference type="InterPro" id="IPR020617">
    <property type="entry name" value="Thiolase_C"/>
</dbReference>
<keyword evidence="14" id="KW-0927">Auxin signaling pathway</keyword>
<dbReference type="PROSITE" id="PS00098">
    <property type="entry name" value="THIOLASE_1"/>
    <property type="match status" value="1"/>
</dbReference>
<evidence type="ECO:0000256" key="18">
    <source>
        <dbReference type="SAM" id="MobiDB-lite"/>
    </source>
</evidence>
<dbReference type="GO" id="GO:0010928">
    <property type="term" value="P:regulation of auxin mediated signaling pathway"/>
    <property type="evidence" value="ECO:0007669"/>
    <property type="project" value="UniProtKB-ARBA"/>
</dbReference>
<evidence type="ECO:0000256" key="6">
    <source>
        <dbReference type="ARBA" id="ARBA00022527"/>
    </source>
</evidence>
<dbReference type="PROSITE" id="PS00107">
    <property type="entry name" value="PROTEIN_KINASE_ATP"/>
    <property type="match status" value="1"/>
</dbReference>
<dbReference type="FunFam" id="3.40.47.10:FF:000032">
    <property type="entry name" value="Peroxisomal 3-ketoacyl-CoA thiolase"/>
    <property type="match status" value="1"/>
</dbReference>
<evidence type="ECO:0000313" key="20">
    <source>
        <dbReference type="EMBL" id="KAK4408206.1"/>
    </source>
</evidence>
<sequence length="1811" mass="196285">MQPIRSTNLAEAVTGEAPGLCSQWVQQDSLDTIHGGGLPLWKNVNNNVSVQTGEEFSMKFLQECAASRVQSAVRGVASNYEERVGVVQDRQMVYEELARVLGLRRMDSECGSDITEFASARGSTTHIDNGIYLSNGSAHYKDIGCNGQKSSKSSIEVSNDHANLAPTFPLLSESDSSRSLYSSAVGVSDGSQSGKIKLLCSFGGKILPRPSDGKLRYVGGQTRIISIFKNLSWEELVKKTTGMCNQPHTIKYQLPGEDLDALISVSSDEDLQNMIDEYYGAEKPEASQRLRIFLIPLSESETSYTLDASIVQQSNIDYQYVVAVNGIAGTEPSPQKNYNGQPSDSEIVHLMPNEESNPKYEKIFPLPMVPSENKNAPGVPDLTEFFNESEKLISSPSLTHVPVQQVDVRNANTTMYKSNSSLGSTEGPLLLSRISTSIPLPAEDSICCTASHHQIPQLAVNLMKSCDPISKNDVIHQNITSQLILKGENLVPQRLEQKSSKFELCSEGGVVLSERTFNSDNPLPQTDNSTDILPRPGDSVSCYRAIPHAFSDSKLQEQGQMSAYSSPDGMSQSFSFNSGKPQSSSCRVSAALLEKPVQLNEDVGLITTQLQSTMLILEPTIPVTGVALLNSASGSEGFSKVEPICKDINCNVGKGQVVKEDLRYQNSKMKPHENEFVVNLELMNKCDANSHPLSGSNFFCISDATVVPVSGTCLPSPEHDSQVLLSLAAASSCVGLTPLNNSELEQSQNNYFGKISTVVANGDPESYSSCANNSEVAGLIHSSQDRSHDNVNYSGLLDGLSNGLVSPNGLLGQSLEGSRDTGCQELRVRGCEDLDRPKVVDNVGWSKIPQNSAILRREVSLLDDDLANHTDYRVEKSDYVGISNEHQKLQDGLLINNIDECEQKPGPVIQDAKNNLSHAQFPSTIVPNDGNADGHEDELFSDAMIAEMEADIYGLQIIKNADLEELRELGSGTYGTVYYGKWRGTDVAIKRLKKACFSGRSSEQERLTKDFWREARILSNLHHPNVVAFYGVVPDGAGGTLATVTEFMANGSLRTALIKKNTFLDHRKKLIIAMDAAFGMEYLHSKNIVHFDLKCDNLLVNLRDPQRPICKVGDFGLSRIKRNTLVSGGVRGTLPWMAPELLNGSTTRVSEKVDVFSFGITLWEILTGEEPYANMHCGAIIGGIVKNTLRPPIPEQCDPEWRKLMEQCWSAEPEARPSFTEITYRLRSMSAALQTKGQPNVLRQLKPNISISGLKRAFPFPHSPKEKYICLAFSAMKMRVKCVMSGPLGTKGQVSVGSLVRMVKVEVPILLMPKLNQGQCKSNNLLYILAYMESIGTNHLVVAVQARINLEGCNTHVAKIASEHVANGVSSEPLLSCSKAFDMFGRRWCCLPQSSCFWDDIVVVAAYRTAICKSKRGGFKDTIPDDLLATVLKALIDRTNLNPAEVGDIVVGTVLAPGSLRGIECRMAALYAGFPDSVPVRTVNRQCSSGLQAVADVAAFIKAGYYDIGIAAGLESMTVDTIGPVKIVNPKVERFSQARDCLLPMGVTSENVAERYGVTREEQDQAAVVSHQRAAAAAASGKFKDEIIPVLTKIVDPATGEVKPVTISVDDGIRPNTNMKELAKLKPAFKKNGTTTAGNASQLSDGAGAVLLMKRSLAMQKGLPILGVFRSFAAVGVDPGVMGIGPAVAIPAAVKSAGLELSDIDLFEINEAFASQFVYCCKKLDLDREKVNVNGGAMALGHPLGATGARCVATLLNEMKRRGKDCRFGVISMCIGSGMGAAAVLERGDCVDDLCNARAVGENNFLSKDVM</sequence>
<proteinExistence type="inferred from homology"/>
<dbReference type="GO" id="GO:0005777">
    <property type="term" value="C:peroxisome"/>
    <property type="evidence" value="ECO:0007669"/>
    <property type="project" value="UniProtKB-SubCell"/>
</dbReference>
<organism evidence="20 21">
    <name type="scientific">Sesamum angolense</name>
    <dbReference type="NCBI Taxonomy" id="2727404"/>
    <lineage>
        <taxon>Eukaryota</taxon>
        <taxon>Viridiplantae</taxon>
        <taxon>Streptophyta</taxon>
        <taxon>Embryophyta</taxon>
        <taxon>Tracheophyta</taxon>
        <taxon>Spermatophyta</taxon>
        <taxon>Magnoliopsida</taxon>
        <taxon>eudicotyledons</taxon>
        <taxon>Gunneridae</taxon>
        <taxon>Pentapetalae</taxon>
        <taxon>asterids</taxon>
        <taxon>lamiids</taxon>
        <taxon>Lamiales</taxon>
        <taxon>Pedaliaceae</taxon>
        <taxon>Sesamum</taxon>
    </lineage>
</organism>
<dbReference type="PRINTS" id="PR00109">
    <property type="entry name" value="TYRKINASE"/>
</dbReference>
<evidence type="ECO:0000256" key="11">
    <source>
        <dbReference type="ARBA" id="ARBA00022840"/>
    </source>
</evidence>
<dbReference type="CDD" id="cd13999">
    <property type="entry name" value="STKc_MAP3K-like"/>
    <property type="match status" value="1"/>
</dbReference>
<dbReference type="Gene3D" id="3.10.20.90">
    <property type="entry name" value="Phosphatidylinositol 3-kinase Catalytic Subunit, Chain A, domain 1"/>
    <property type="match status" value="1"/>
</dbReference>
<evidence type="ECO:0000259" key="19">
    <source>
        <dbReference type="PROSITE" id="PS50011"/>
    </source>
</evidence>
<dbReference type="Gene3D" id="1.10.510.10">
    <property type="entry name" value="Transferase(Phosphotransferase) domain 1"/>
    <property type="match status" value="1"/>
</dbReference>
<reference evidence="20" key="1">
    <citation type="submission" date="2020-06" db="EMBL/GenBank/DDBJ databases">
        <authorList>
            <person name="Li T."/>
            <person name="Hu X."/>
            <person name="Zhang T."/>
            <person name="Song X."/>
            <person name="Zhang H."/>
            <person name="Dai N."/>
            <person name="Sheng W."/>
            <person name="Hou X."/>
            <person name="Wei L."/>
        </authorList>
    </citation>
    <scope>NUCLEOTIDE SEQUENCE</scope>
    <source>
        <strain evidence="20">K16</strain>
        <tissue evidence="20">Leaf</tissue>
    </source>
</reference>
<keyword evidence="21" id="KW-1185">Reference proteome</keyword>
<dbReference type="GO" id="GO:0009734">
    <property type="term" value="P:auxin-activated signaling pathway"/>
    <property type="evidence" value="ECO:0007669"/>
    <property type="project" value="UniProtKB-KW"/>
</dbReference>
<dbReference type="FunFam" id="3.10.20.90:FF:000058">
    <property type="entry name" value="Octicosapeptide/phox/Bem1p domain kinase superfamily protein"/>
    <property type="match status" value="1"/>
</dbReference>
<dbReference type="Gene3D" id="3.30.200.20">
    <property type="entry name" value="Phosphorylase Kinase, domain 1"/>
    <property type="match status" value="1"/>
</dbReference>
<dbReference type="InterPro" id="IPR000719">
    <property type="entry name" value="Prot_kinase_dom"/>
</dbReference>
<comment type="pathway">
    <text evidence="3">Lipid metabolism; fatty acid metabolism.</text>
</comment>
<dbReference type="PROSITE" id="PS00737">
    <property type="entry name" value="THIOLASE_2"/>
    <property type="match status" value="1"/>
</dbReference>
<dbReference type="Pfam" id="PF07714">
    <property type="entry name" value="PK_Tyr_Ser-Thr"/>
    <property type="match status" value="1"/>
</dbReference>
<dbReference type="GO" id="GO:0005524">
    <property type="term" value="F:ATP binding"/>
    <property type="evidence" value="ECO:0007669"/>
    <property type="project" value="UniProtKB-UniRule"/>
</dbReference>
<evidence type="ECO:0000256" key="10">
    <source>
        <dbReference type="ARBA" id="ARBA00022777"/>
    </source>
</evidence>
<evidence type="ECO:0000256" key="5">
    <source>
        <dbReference type="ARBA" id="ARBA00022490"/>
    </source>
</evidence>
<comment type="subcellular location">
    <subcellularLocation>
        <location evidence="2">Cytoplasm</location>
    </subcellularLocation>
    <subcellularLocation>
        <location evidence="1">Peroxisome</location>
    </subcellularLocation>
</comment>
<dbReference type="InterPro" id="IPR002155">
    <property type="entry name" value="Thiolase"/>
</dbReference>
<dbReference type="GO" id="GO:0004674">
    <property type="term" value="F:protein serine/threonine kinase activity"/>
    <property type="evidence" value="ECO:0007669"/>
    <property type="project" value="UniProtKB-KW"/>
</dbReference>
<dbReference type="GO" id="GO:0010124">
    <property type="term" value="P:phenylacetate catabolic process"/>
    <property type="evidence" value="ECO:0007669"/>
    <property type="project" value="TreeGrafter"/>
</dbReference>
<feature type="binding site" evidence="17">
    <location>
        <position position="990"/>
    </location>
    <ligand>
        <name>ATP</name>
        <dbReference type="ChEBI" id="CHEBI:30616"/>
    </ligand>
</feature>
<comment type="similarity">
    <text evidence="4">Belongs to the thiolase-like superfamily. Thiolase family.</text>
</comment>
<dbReference type="InterPro" id="IPR050215">
    <property type="entry name" value="Thiolase-like_sf_Thiolase"/>
</dbReference>
<evidence type="ECO:0000256" key="8">
    <source>
        <dbReference type="ARBA" id="ARBA00022679"/>
    </source>
</evidence>
<dbReference type="PROSITE" id="PS00108">
    <property type="entry name" value="PROTEIN_KINASE_ST"/>
    <property type="match status" value="1"/>
</dbReference>
<evidence type="ECO:0000256" key="1">
    <source>
        <dbReference type="ARBA" id="ARBA00004275"/>
    </source>
</evidence>
<dbReference type="SUPFAM" id="SSF54277">
    <property type="entry name" value="CAD &amp; PB1 domains"/>
    <property type="match status" value="1"/>
</dbReference>
<dbReference type="EC" id="2.3.1.16" evidence="16"/>
<dbReference type="InterPro" id="IPR020613">
    <property type="entry name" value="Thiolase_CS"/>
</dbReference>
<dbReference type="GO" id="GO:0003988">
    <property type="term" value="F:acetyl-CoA C-acyltransferase activity"/>
    <property type="evidence" value="ECO:0007669"/>
    <property type="project" value="UniProtKB-EC"/>
</dbReference>
<accession>A0AAE1XAA7</accession>
<dbReference type="InterPro" id="IPR011009">
    <property type="entry name" value="Kinase-like_dom_sf"/>
</dbReference>
<dbReference type="InterPro" id="IPR001245">
    <property type="entry name" value="Ser-Thr/Tyr_kinase_cat_dom"/>
</dbReference>
<protein>
    <recommendedName>
        <fullName evidence="16">acetyl-CoA C-acyltransferase</fullName>
        <ecNumber evidence="16">2.3.1.16</ecNumber>
    </recommendedName>
</protein>
<evidence type="ECO:0000313" key="21">
    <source>
        <dbReference type="Proteomes" id="UP001289374"/>
    </source>
</evidence>
<evidence type="ECO:0000256" key="17">
    <source>
        <dbReference type="PROSITE-ProRule" id="PRU10141"/>
    </source>
</evidence>
<dbReference type="CDD" id="cd06410">
    <property type="entry name" value="PB1_UP2"/>
    <property type="match status" value="1"/>
</dbReference>
<dbReference type="Pfam" id="PF00564">
    <property type="entry name" value="PB1"/>
    <property type="match status" value="1"/>
</dbReference>
<dbReference type="GO" id="GO:0006635">
    <property type="term" value="P:fatty acid beta-oxidation"/>
    <property type="evidence" value="ECO:0007669"/>
    <property type="project" value="TreeGrafter"/>
</dbReference>
<evidence type="ECO:0000256" key="4">
    <source>
        <dbReference type="ARBA" id="ARBA00010982"/>
    </source>
</evidence>
<name>A0AAE1XAA7_9LAMI</name>
<dbReference type="NCBIfam" id="TIGR01930">
    <property type="entry name" value="AcCoA-C-Actrans"/>
    <property type="match status" value="1"/>
</dbReference>
<dbReference type="InterPro" id="IPR020615">
    <property type="entry name" value="Thiolase_acyl_enz_int_AS"/>
</dbReference>
<dbReference type="Proteomes" id="UP001289374">
    <property type="component" value="Unassembled WGS sequence"/>
</dbReference>
<dbReference type="SMART" id="SM00666">
    <property type="entry name" value="PB1"/>
    <property type="match status" value="1"/>
</dbReference>
<keyword evidence="12" id="KW-0809">Transit peptide</keyword>
<keyword evidence="10" id="KW-0418">Kinase</keyword>
<dbReference type="Gene3D" id="3.40.47.10">
    <property type="match status" value="1"/>
</dbReference>
<keyword evidence="13" id="KW-0576">Peroxisome</keyword>
<dbReference type="InterPro" id="IPR016039">
    <property type="entry name" value="Thiolase-like"/>
</dbReference>
<keyword evidence="6" id="KW-0723">Serine/threonine-protein kinase</keyword>
<comment type="caution">
    <text evidence="20">The sequence shown here is derived from an EMBL/GenBank/DDBJ whole genome shotgun (WGS) entry which is preliminary data.</text>
</comment>
<keyword evidence="15" id="KW-0012">Acyltransferase</keyword>
<dbReference type="PROSITE" id="PS50011">
    <property type="entry name" value="PROTEIN_KINASE_DOM"/>
    <property type="match status" value="1"/>
</dbReference>